<dbReference type="InterPro" id="IPR000742">
    <property type="entry name" value="EGF"/>
</dbReference>
<comment type="caution">
    <text evidence="8">The sequence shown here is derived from an EMBL/GenBank/DDBJ whole genome shotgun (WGS) entry which is preliminary data.</text>
</comment>
<keyword evidence="4 5" id="KW-1015">Disulfide bond</keyword>
<name>A0ABD2QN91_9PLAT</name>
<comment type="caution">
    <text evidence="5">Lacks conserved residue(s) required for the propagation of feature annotation.</text>
</comment>
<evidence type="ECO:0000256" key="4">
    <source>
        <dbReference type="ARBA" id="ARBA00023157"/>
    </source>
</evidence>
<evidence type="ECO:0000256" key="2">
    <source>
        <dbReference type="ARBA" id="ARBA00022536"/>
    </source>
</evidence>
<accession>A0ABD2QN91</accession>
<keyword evidence="6" id="KW-1133">Transmembrane helix</keyword>
<dbReference type="SUPFAM" id="SSF57196">
    <property type="entry name" value="EGF/Laminin"/>
    <property type="match status" value="1"/>
</dbReference>
<dbReference type="AlphaFoldDB" id="A0ABD2QN91"/>
<organism evidence="8 9">
    <name type="scientific">Cichlidogyrus casuarinus</name>
    <dbReference type="NCBI Taxonomy" id="1844966"/>
    <lineage>
        <taxon>Eukaryota</taxon>
        <taxon>Metazoa</taxon>
        <taxon>Spiralia</taxon>
        <taxon>Lophotrochozoa</taxon>
        <taxon>Platyhelminthes</taxon>
        <taxon>Monogenea</taxon>
        <taxon>Monopisthocotylea</taxon>
        <taxon>Dactylogyridea</taxon>
        <taxon>Ancyrocephalidae</taxon>
        <taxon>Cichlidogyrus</taxon>
    </lineage>
</organism>
<protein>
    <recommendedName>
        <fullName evidence="7">EGF-like domain-containing protein</fullName>
    </recommendedName>
</protein>
<dbReference type="PROSITE" id="PS00022">
    <property type="entry name" value="EGF_1"/>
    <property type="match status" value="1"/>
</dbReference>
<dbReference type="PROSITE" id="PS50026">
    <property type="entry name" value="EGF_3"/>
    <property type="match status" value="1"/>
</dbReference>
<keyword evidence="3" id="KW-0677">Repeat</keyword>
<evidence type="ECO:0000256" key="1">
    <source>
        <dbReference type="ARBA" id="ARBA00022473"/>
    </source>
</evidence>
<keyword evidence="6" id="KW-0812">Transmembrane</keyword>
<dbReference type="EMBL" id="JBJKFK010000069">
    <property type="protein sequence ID" value="KAL3320201.1"/>
    <property type="molecule type" value="Genomic_DNA"/>
</dbReference>
<evidence type="ECO:0000313" key="9">
    <source>
        <dbReference type="Proteomes" id="UP001626550"/>
    </source>
</evidence>
<dbReference type="PROSITE" id="PS01186">
    <property type="entry name" value="EGF_2"/>
    <property type="match status" value="1"/>
</dbReference>
<keyword evidence="6" id="KW-0472">Membrane</keyword>
<dbReference type="SMART" id="SM00051">
    <property type="entry name" value="DSL"/>
    <property type="match status" value="1"/>
</dbReference>
<evidence type="ECO:0000313" key="8">
    <source>
        <dbReference type="EMBL" id="KAL3320201.1"/>
    </source>
</evidence>
<evidence type="ECO:0000256" key="6">
    <source>
        <dbReference type="SAM" id="Phobius"/>
    </source>
</evidence>
<keyword evidence="9" id="KW-1185">Reference proteome</keyword>
<feature type="disulfide bond" evidence="5">
    <location>
        <begin position="163"/>
        <end position="180"/>
    </location>
</feature>
<dbReference type="Gene3D" id="2.10.25.10">
    <property type="entry name" value="Laminin"/>
    <property type="match status" value="1"/>
</dbReference>
<keyword evidence="1" id="KW-0217">Developmental protein</keyword>
<gene>
    <name evidence="8" type="ORF">Ciccas_001115</name>
</gene>
<dbReference type="Proteomes" id="UP001626550">
    <property type="component" value="Unassembled WGS sequence"/>
</dbReference>
<feature type="transmembrane region" description="Helical" evidence="6">
    <location>
        <begin position="197"/>
        <end position="221"/>
    </location>
</feature>
<dbReference type="InterPro" id="IPR001774">
    <property type="entry name" value="DSL"/>
</dbReference>
<feature type="domain" description="EGF-like" evidence="7">
    <location>
        <begin position="155"/>
        <end position="192"/>
    </location>
</feature>
<keyword evidence="2 5" id="KW-0245">EGF-like domain</keyword>
<feature type="disulfide bond" evidence="5">
    <location>
        <begin position="182"/>
        <end position="191"/>
    </location>
</feature>
<reference evidence="8 9" key="1">
    <citation type="submission" date="2024-11" db="EMBL/GenBank/DDBJ databases">
        <title>Adaptive evolution of stress response genes in parasites aligns with host niche diversity.</title>
        <authorList>
            <person name="Hahn C."/>
            <person name="Resl P."/>
        </authorList>
    </citation>
    <scope>NUCLEOTIDE SEQUENCE [LARGE SCALE GENOMIC DNA]</scope>
    <source>
        <strain evidence="8">EGGRZ-B1_66</strain>
        <tissue evidence="8">Body</tissue>
    </source>
</reference>
<evidence type="ECO:0000259" key="7">
    <source>
        <dbReference type="PROSITE" id="PS50026"/>
    </source>
</evidence>
<proteinExistence type="predicted"/>
<sequence>MLKFCLMLRNECDWGAISFTIDKGSKTVCGRIIFQILHDLRFFDSGQVLLKAELQRRWSKKSSVHELYLSESVIKQTDHEMLRLKGLDIQIKVNISFSCSENYYGPLCQRKCVPIKGATCDEEGILQCTDQDCALTCSSLNLTSIQGAMTNPRGLPNQTSLICLNEGVCNQNEQNGSWACICPFGFYGRVCENERFMFAHILLTIFILLAVIIVPILVVCLKQCVAKKRKLRTQKFEELRNHIKMTENGHSVQSFGGKKHLTLASVISAEIISKKFDDDHQKYDQVKLKSKTSSLYADMG</sequence>
<evidence type="ECO:0000256" key="5">
    <source>
        <dbReference type="PROSITE-ProRule" id="PRU00076"/>
    </source>
</evidence>
<evidence type="ECO:0000256" key="3">
    <source>
        <dbReference type="ARBA" id="ARBA00022737"/>
    </source>
</evidence>